<comment type="function">
    <text evidence="8">Membrane-associated protein that warps the membrane surface to access and bind aromatic isoprenes with high specificity, including ubiquinone (CoQ) isoprene intermediates and presents them directly to Coq7, therefore facilitating the Coq7-mediated hydroxylase step. Participates in the biosynthesis of coenzyme Q, also named ubiquinone, an essential lipid-soluble electron transporter for aerobic cellular respiration.</text>
</comment>
<dbReference type="Proteomes" id="UP000478052">
    <property type="component" value="Unassembled WGS sequence"/>
</dbReference>
<comment type="similarity">
    <text evidence="3 8">Belongs to the COQ9 family.</text>
</comment>
<keyword evidence="5" id="KW-0809">Transit peptide</keyword>
<dbReference type="AlphaFoldDB" id="A0A6G0ZRB1"/>
<evidence type="ECO:0000256" key="1">
    <source>
        <dbReference type="ARBA" id="ARBA00004173"/>
    </source>
</evidence>
<comment type="subcellular location">
    <subcellularLocation>
        <location evidence="1 8">Mitochondrion</location>
    </subcellularLocation>
</comment>
<keyword evidence="6 8" id="KW-0446">Lipid-binding</keyword>
<keyword evidence="4 8" id="KW-0831">Ubiquinone biosynthesis</keyword>
<feature type="domain" description="Ubiquinone biosynthesis protein COQ9 HTH" evidence="11">
    <location>
        <begin position="59"/>
        <end position="89"/>
    </location>
</feature>
<dbReference type="PANTHER" id="PTHR21427:SF19">
    <property type="entry name" value="UBIQUINONE BIOSYNTHESIS PROTEIN COQ9, MITOCHONDRIAL"/>
    <property type="match status" value="1"/>
</dbReference>
<comment type="pathway">
    <text evidence="2 8">Cofactor biosynthesis; ubiquinone biosynthesis.</text>
</comment>
<evidence type="ECO:0000256" key="5">
    <source>
        <dbReference type="ARBA" id="ARBA00022946"/>
    </source>
</evidence>
<evidence type="ECO:0000256" key="4">
    <source>
        <dbReference type="ARBA" id="ARBA00022688"/>
    </source>
</evidence>
<dbReference type="UniPathway" id="UPA00232"/>
<dbReference type="GO" id="GO:0006744">
    <property type="term" value="P:ubiquinone biosynthetic process"/>
    <property type="evidence" value="ECO:0007669"/>
    <property type="project" value="UniProtKB-UniRule"/>
</dbReference>
<dbReference type="Gene3D" id="1.10.357.10">
    <property type="entry name" value="Tetracycline Repressor, domain 2"/>
    <property type="match status" value="1"/>
</dbReference>
<evidence type="ECO:0000256" key="2">
    <source>
        <dbReference type="ARBA" id="ARBA00004749"/>
    </source>
</evidence>
<feature type="region of interest" description="Disordered" evidence="9">
    <location>
        <begin position="17"/>
        <end position="55"/>
    </location>
</feature>
<gene>
    <name evidence="12" type="ORF">FWK35_00002490</name>
</gene>
<evidence type="ECO:0000256" key="8">
    <source>
        <dbReference type="RuleBase" id="RU366063"/>
    </source>
</evidence>
<evidence type="ECO:0000256" key="6">
    <source>
        <dbReference type="ARBA" id="ARBA00023121"/>
    </source>
</evidence>
<dbReference type="Pfam" id="PF08511">
    <property type="entry name" value="COQ9"/>
    <property type="match status" value="1"/>
</dbReference>
<dbReference type="InterPro" id="IPR013718">
    <property type="entry name" value="COQ9_C"/>
</dbReference>
<dbReference type="FunFam" id="1.10.357.10:FF:000004">
    <property type="entry name" value="Ubiquinone biosynthesis protein COQ9, mitochondrial"/>
    <property type="match status" value="1"/>
</dbReference>
<dbReference type="InterPro" id="IPR048674">
    <property type="entry name" value="COQ9_HTH"/>
</dbReference>
<evidence type="ECO:0000313" key="13">
    <source>
        <dbReference type="Proteomes" id="UP000478052"/>
    </source>
</evidence>
<keyword evidence="7 8" id="KW-0496">Mitochondrion</keyword>
<keyword evidence="12" id="KW-0830">Ubiquinone</keyword>
<organism evidence="12 13">
    <name type="scientific">Aphis craccivora</name>
    <name type="common">Cowpea aphid</name>
    <dbReference type="NCBI Taxonomy" id="307492"/>
    <lineage>
        <taxon>Eukaryota</taxon>
        <taxon>Metazoa</taxon>
        <taxon>Ecdysozoa</taxon>
        <taxon>Arthropoda</taxon>
        <taxon>Hexapoda</taxon>
        <taxon>Insecta</taxon>
        <taxon>Pterygota</taxon>
        <taxon>Neoptera</taxon>
        <taxon>Paraneoptera</taxon>
        <taxon>Hemiptera</taxon>
        <taxon>Sternorrhyncha</taxon>
        <taxon>Aphidomorpha</taxon>
        <taxon>Aphidoidea</taxon>
        <taxon>Aphididae</taxon>
        <taxon>Aphidini</taxon>
        <taxon>Aphis</taxon>
        <taxon>Aphis</taxon>
    </lineage>
</organism>
<evidence type="ECO:0000259" key="10">
    <source>
        <dbReference type="Pfam" id="PF08511"/>
    </source>
</evidence>
<proteinExistence type="inferred from homology"/>
<dbReference type="GO" id="GO:0005743">
    <property type="term" value="C:mitochondrial inner membrane"/>
    <property type="evidence" value="ECO:0007669"/>
    <property type="project" value="TreeGrafter"/>
</dbReference>
<evidence type="ECO:0000259" key="11">
    <source>
        <dbReference type="Pfam" id="PF21392"/>
    </source>
</evidence>
<keyword evidence="13" id="KW-1185">Reference proteome</keyword>
<dbReference type="NCBIfam" id="TIGR02396">
    <property type="entry name" value="diverge_rpsU"/>
    <property type="match status" value="1"/>
</dbReference>
<evidence type="ECO:0000313" key="12">
    <source>
        <dbReference type="EMBL" id="KAF0773892.1"/>
    </source>
</evidence>
<feature type="compositionally biased region" description="Polar residues" evidence="9">
    <location>
        <begin position="29"/>
        <end position="46"/>
    </location>
</feature>
<evidence type="ECO:0000256" key="3">
    <source>
        <dbReference type="ARBA" id="ARBA00010766"/>
    </source>
</evidence>
<comment type="caution">
    <text evidence="12">The sequence shown here is derived from an EMBL/GenBank/DDBJ whole genome shotgun (WGS) entry which is preliminary data.</text>
</comment>
<dbReference type="GO" id="GO:0008289">
    <property type="term" value="F:lipid binding"/>
    <property type="evidence" value="ECO:0007669"/>
    <property type="project" value="UniProtKB-UniRule"/>
</dbReference>
<dbReference type="PANTHER" id="PTHR21427">
    <property type="entry name" value="UBIQUINONE BIOSYNTHESIS PROTEIN COQ9, MITOCHONDRIAL"/>
    <property type="match status" value="1"/>
</dbReference>
<dbReference type="OrthoDB" id="619536at2759"/>
<evidence type="ECO:0000256" key="9">
    <source>
        <dbReference type="SAM" id="MobiDB-lite"/>
    </source>
</evidence>
<evidence type="ECO:0000256" key="7">
    <source>
        <dbReference type="ARBA" id="ARBA00023128"/>
    </source>
</evidence>
<protein>
    <recommendedName>
        <fullName evidence="8">Ubiquinone biosynthesis protein</fullName>
    </recommendedName>
</protein>
<accession>A0A6G0ZRB1</accession>
<dbReference type="EMBL" id="VUJU01000021">
    <property type="protein sequence ID" value="KAF0773892.1"/>
    <property type="molecule type" value="Genomic_DNA"/>
</dbReference>
<dbReference type="InterPro" id="IPR012762">
    <property type="entry name" value="Ubiq_biosynth_COQ9"/>
</dbReference>
<name>A0A6G0ZRB1_APHCR</name>
<feature type="domain" description="COQ9 C-terminal" evidence="10">
    <location>
        <begin position="202"/>
        <end position="272"/>
    </location>
</feature>
<sequence>MECSKSTLARANNFRASFRPNVGGGLTSRPCSGSGNPDGSGQSPTDGNIAKDGDGDSYEKDIKTKILQSSLQHVSRHGWSRDTVAAGAEELGYPDTVHGLFRDPGAELALYFYSASNDSLSRLLRDGTLPSPSAERYIHCWPSVIVHVRSRRHSLISSFFDCSKAELNAFLTNAIKTRLLMLEPYLNQWPQAIALLSKPSNAPHALSNLMTLVNDVCYYAGDRSIDTRWYTRRIGLATIYKSSELHLLQDRSQGYDDTWSFVKRAVEECVKLDTMLESNAQLAKDVVTASVSTAKNILGLSWNR</sequence>
<dbReference type="Pfam" id="PF21392">
    <property type="entry name" value="COQ9_N"/>
    <property type="match status" value="1"/>
</dbReference>
<reference evidence="12 13" key="1">
    <citation type="submission" date="2019-08" db="EMBL/GenBank/DDBJ databases">
        <title>Whole genome of Aphis craccivora.</title>
        <authorList>
            <person name="Voronova N.V."/>
            <person name="Shulinski R.S."/>
            <person name="Bandarenka Y.V."/>
            <person name="Zhorov D.G."/>
            <person name="Warner D."/>
        </authorList>
    </citation>
    <scope>NUCLEOTIDE SEQUENCE [LARGE SCALE GENOMIC DNA]</scope>
    <source>
        <strain evidence="12">180601</strain>
        <tissue evidence="12">Whole Body</tissue>
    </source>
</reference>